<reference evidence="3" key="1">
    <citation type="journal article" date="2019" name="Int. J. Syst. Evol. Microbiol.">
        <title>The Global Catalogue of Microorganisms (GCM) 10K type strain sequencing project: providing services to taxonomists for standard genome sequencing and annotation.</title>
        <authorList>
            <consortium name="The Broad Institute Genomics Platform"/>
            <consortium name="The Broad Institute Genome Sequencing Center for Infectious Disease"/>
            <person name="Wu L."/>
            <person name="Ma J."/>
        </authorList>
    </citation>
    <scope>NUCLEOTIDE SEQUENCE [LARGE SCALE GENOMIC DNA]</scope>
    <source>
        <strain evidence="3">JCM 17125</strain>
    </source>
</reference>
<dbReference type="EMBL" id="BAABDC010000001">
    <property type="protein sequence ID" value="GAA3693127.1"/>
    <property type="molecule type" value="Genomic_DNA"/>
</dbReference>
<feature type="region of interest" description="Disordered" evidence="1">
    <location>
        <begin position="45"/>
        <end position="81"/>
    </location>
</feature>
<feature type="region of interest" description="Disordered" evidence="1">
    <location>
        <begin position="1"/>
        <end position="21"/>
    </location>
</feature>
<feature type="compositionally biased region" description="Basic residues" evidence="1">
    <location>
        <begin position="65"/>
        <end position="81"/>
    </location>
</feature>
<organism evidence="2 3">
    <name type="scientific">Terrabacter ginsenosidimutans</name>
    <dbReference type="NCBI Taxonomy" id="490575"/>
    <lineage>
        <taxon>Bacteria</taxon>
        <taxon>Bacillati</taxon>
        <taxon>Actinomycetota</taxon>
        <taxon>Actinomycetes</taxon>
        <taxon>Micrococcales</taxon>
        <taxon>Intrasporangiaceae</taxon>
        <taxon>Terrabacter</taxon>
    </lineage>
</organism>
<keyword evidence="3" id="KW-1185">Reference proteome</keyword>
<accession>A0ABP7CQH6</accession>
<comment type="caution">
    <text evidence="2">The sequence shown here is derived from an EMBL/GenBank/DDBJ whole genome shotgun (WGS) entry which is preliminary data.</text>
</comment>
<dbReference type="Proteomes" id="UP001501468">
    <property type="component" value="Unassembled WGS sequence"/>
</dbReference>
<evidence type="ECO:0000313" key="2">
    <source>
        <dbReference type="EMBL" id="GAA3693127.1"/>
    </source>
</evidence>
<evidence type="ECO:0000256" key="1">
    <source>
        <dbReference type="SAM" id="MobiDB-lite"/>
    </source>
</evidence>
<sequence>MWEGPPQTDAGEVRTTATSKDPVMLSPTIVSALVAMREADLRHGAEVARRRRLEPAPEAPVPPTPRRRTRTARRRRHLRLV</sequence>
<name>A0ABP7CQH6_9MICO</name>
<evidence type="ECO:0000313" key="3">
    <source>
        <dbReference type="Proteomes" id="UP001501468"/>
    </source>
</evidence>
<protein>
    <submittedName>
        <fullName evidence="2">Uncharacterized protein</fullName>
    </submittedName>
</protein>
<gene>
    <name evidence="2" type="ORF">GCM10022399_06900</name>
</gene>
<proteinExistence type="predicted"/>